<evidence type="ECO:0000313" key="2">
    <source>
        <dbReference type="EMBL" id="OGM05845.1"/>
    </source>
</evidence>
<accession>A0A1F7WUU7</accession>
<keyword evidence="1" id="KW-1133">Transmembrane helix</keyword>
<reference evidence="2 3" key="1">
    <citation type="journal article" date="2016" name="Nat. Commun.">
        <title>Thousands of microbial genomes shed light on interconnected biogeochemical processes in an aquifer system.</title>
        <authorList>
            <person name="Anantharaman K."/>
            <person name="Brown C.T."/>
            <person name="Hug L.A."/>
            <person name="Sharon I."/>
            <person name="Castelle C.J."/>
            <person name="Probst A.J."/>
            <person name="Thomas B.C."/>
            <person name="Singh A."/>
            <person name="Wilkins M.J."/>
            <person name="Karaoz U."/>
            <person name="Brodie E.L."/>
            <person name="Williams K.H."/>
            <person name="Hubbard S.S."/>
            <person name="Banfield J.F."/>
        </authorList>
    </citation>
    <scope>NUCLEOTIDE SEQUENCE [LARGE SCALE GENOMIC DNA]</scope>
</reference>
<dbReference type="STRING" id="1817813.A2008_11735"/>
<keyword evidence="1" id="KW-0472">Membrane</keyword>
<dbReference type="Proteomes" id="UP000178735">
    <property type="component" value="Unassembled WGS sequence"/>
</dbReference>
<name>A0A1F7WUU7_9BACT</name>
<evidence type="ECO:0000313" key="3">
    <source>
        <dbReference type="Proteomes" id="UP000178735"/>
    </source>
</evidence>
<gene>
    <name evidence="2" type="ORF">A2008_11735</name>
</gene>
<evidence type="ECO:0000256" key="1">
    <source>
        <dbReference type="SAM" id="Phobius"/>
    </source>
</evidence>
<dbReference type="AlphaFoldDB" id="A0A1F7WUU7"/>
<keyword evidence="1" id="KW-0812">Transmembrane</keyword>
<proteinExistence type="predicted"/>
<dbReference type="EMBL" id="MGFH01000094">
    <property type="protein sequence ID" value="OGM05845.1"/>
    <property type="molecule type" value="Genomic_DNA"/>
</dbReference>
<organism evidence="2 3">
    <name type="scientific">Candidatus Wallbacteria bacterium GWC2_49_35</name>
    <dbReference type="NCBI Taxonomy" id="1817813"/>
    <lineage>
        <taxon>Bacteria</taxon>
        <taxon>Candidatus Walliibacteriota</taxon>
    </lineage>
</organism>
<sequence>MIRFHSLKKHNAAFTMLEMLIGLTAFTFVIGGYTTFMSTQNRQVTTITQHSQANEAAMLAVQAMTFDIKSAKRGDILIGSGGAPVSTPCVKIGNGGKSITLIRSVENPDIKKSDQLSLEKVEYAFDESKKIMNKTVSKVNFTKAAKSADGKQVFTIFDYGDVKTTKTFKNISKVEFKSIKIPGKESSPHTLGVGVEVESKLDNMLIGQAQVGKSHNIVFVSDEIAYKNQPNWNVNPVFSNNIVDITLSPPLTMDFSSALDIVNWAKNFKTLIPDMVRDAKDQILEKVMISLTGKVLDEAQNLYSKFINESGINSMMNSVKGSFVDLVKNATSDPNLCAAAAMLSDAFNNGNAGEALKNKILAKTLAATDIDNMLVKYGQKLKDAGTLTNAELRKFITFKDPSQKFFGEIAGTQAEYTAVIDKVRGKVYDALPTEAKISDMVNSYVVGLSDKLRLAMKDDIKITIASAVITKVVGDKIEEVLENVLDSSGLQSVFDDPKLDDVGKALLNEVLGMLKTQVKGLASNLIREVSDNIAKEIATKFKDKEEALQKAGENMPDAVNSMISLLSKKFLVGEKWDAAAKKFIPNANTTNYLDKVFKGFNLPIPAFDADKDAQNALDQFYAKENLDNPFK</sequence>
<protein>
    <submittedName>
        <fullName evidence="2">Uncharacterized protein</fullName>
    </submittedName>
</protein>
<comment type="caution">
    <text evidence="2">The sequence shown here is derived from an EMBL/GenBank/DDBJ whole genome shotgun (WGS) entry which is preliminary data.</text>
</comment>
<feature type="transmembrane region" description="Helical" evidence="1">
    <location>
        <begin position="12"/>
        <end position="33"/>
    </location>
</feature>